<dbReference type="InterPro" id="IPR004223">
    <property type="entry name" value="VitB12-dep_Met_synth_activ_dom"/>
</dbReference>
<dbReference type="GO" id="GO:0008705">
    <property type="term" value="F:methionine synthase activity"/>
    <property type="evidence" value="ECO:0007669"/>
    <property type="project" value="InterPro"/>
</dbReference>
<dbReference type="InterPro" id="IPR017342">
    <property type="entry name" value="S-AdoMet-dep_Met_synth_prd"/>
</dbReference>
<dbReference type="InterPro" id="IPR037010">
    <property type="entry name" value="VitB12-dep_Met_synth_activ_sf"/>
</dbReference>
<dbReference type="Pfam" id="PF02965">
    <property type="entry name" value="Met_synt_B12"/>
    <property type="match status" value="1"/>
</dbReference>
<name>A0A6H0KPT3_9BACE</name>
<evidence type="ECO:0000259" key="1">
    <source>
        <dbReference type="Pfam" id="PF02965"/>
    </source>
</evidence>
<dbReference type="AlphaFoldDB" id="A0A6H0KPT3"/>
<dbReference type="RefSeq" id="WP_167964165.1">
    <property type="nucleotide sequence ID" value="NZ_CP050831.1"/>
</dbReference>
<evidence type="ECO:0000313" key="2">
    <source>
        <dbReference type="EMBL" id="QIU95464.1"/>
    </source>
</evidence>
<reference evidence="2 3" key="1">
    <citation type="submission" date="2020-03" db="EMBL/GenBank/DDBJ databases">
        <title>Genomic analysis of Bacteroides faecium CBA7301.</title>
        <authorList>
            <person name="Kim J."/>
            <person name="Roh S.W."/>
        </authorList>
    </citation>
    <scope>NUCLEOTIDE SEQUENCE [LARGE SCALE GENOMIC DNA]</scope>
    <source>
        <strain evidence="2 3">CBA7301</strain>
    </source>
</reference>
<proteinExistence type="predicted"/>
<feature type="domain" description="AdoMet activation" evidence="1">
    <location>
        <begin position="77"/>
        <end position="226"/>
    </location>
</feature>
<keyword evidence="3" id="KW-1185">Reference proteome</keyword>
<dbReference type="KEGG" id="bfc:BacF7301_15480"/>
<dbReference type="EMBL" id="CP050831">
    <property type="protein sequence ID" value="QIU95464.1"/>
    <property type="molecule type" value="Genomic_DNA"/>
</dbReference>
<dbReference type="PIRSF" id="PIRSF037984">
    <property type="entry name" value="Met_synth_TM0269_prd"/>
    <property type="match status" value="1"/>
</dbReference>
<evidence type="ECO:0000313" key="3">
    <source>
        <dbReference type="Proteomes" id="UP000501780"/>
    </source>
</evidence>
<gene>
    <name evidence="2" type="ORF">BacF7301_15480</name>
</gene>
<protein>
    <submittedName>
        <fullName evidence="2">Methionine synthase</fullName>
    </submittedName>
</protein>
<sequence length="228" mass="26014">MLEQELTYKDLQIPSSEIYEAMGYKDSMPDQMVIEETDALQQRVTPLLHPRFFFFITDGTLDVSKETLTVEDTVFSIGKTIARQLRGSESYAFFVATAGTEFEEFQHVLQKEDDMVKVYIADSLGSIIAEKTADYMEKELAEFMKDKGWKHTNRYSPGYCGWHVSEQQKLFSLFPDGSPCGIRLTDSSLMVPIKSVSGVIGIGSNVRKQEYTCGLCTYENCFRKRKHN</sequence>
<organism evidence="2 3">
    <name type="scientific">Bacteroides faecium</name>
    <dbReference type="NCBI Taxonomy" id="2715212"/>
    <lineage>
        <taxon>Bacteria</taxon>
        <taxon>Pseudomonadati</taxon>
        <taxon>Bacteroidota</taxon>
        <taxon>Bacteroidia</taxon>
        <taxon>Bacteroidales</taxon>
        <taxon>Bacteroidaceae</taxon>
        <taxon>Bacteroides</taxon>
    </lineage>
</organism>
<dbReference type="Gene3D" id="3.40.109.40">
    <property type="match status" value="1"/>
</dbReference>
<dbReference type="Proteomes" id="UP000501780">
    <property type="component" value="Chromosome"/>
</dbReference>
<accession>A0A6H0KPT3</accession>
<dbReference type="SUPFAM" id="SSF56507">
    <property type="entry name" value="Methionine synthase activation domain-like"/>
    <property type="match status" value="1"/>
</dbReference>